<evidence type="ECO:0000313" key="2">
    <source>
        <dbReference type="Proteomes" id="UP000029879"/>
    </source>
</evidence>
<gene>
    <name evidence="1" type="ORF">NC00_13380</name>
</gene>
<protein>
    <submittedName>
        <fullName evidence="1">Uncharacterized protein</fullName>
    </submittedName>
</protein>
<comment type="caution">
    <text evidence="1">The sequence shown here is derived from an EMBL/GenBank/DDBJ whole genome shotgun (WGS) entry which is preliminary data.</text>
</comment>
<dbReference type="AlphaFoldDB" id="A0AB34P728"/>
<evidence type="ECO:0000313" key="1">
    <source>
        <dbReference type="EMBL" id="KGK57304.1"/>
    </source>
</evidence>
<proteinExistence type="predicted"/>
<name>A0AB34P728_9XANT</name>
<sequence length="462" mass="52548">MLRTGPRFVRFYLKGGNAFKARLHEDEFPLNKGDSDWDTQIVVDPWLPAPVQDAFYAEIEEIVVEELRQAGIEVAIALGRDFQHRAPEDIELLQLREVFIDPPGGGDNPPSPGRHFEISRDKRQSLRQVFDRDRLGLWSNDYRPLANQLTETTNGIDTPYSIPAPSILLNDAIKPFILYRLGYTWHFEPTEQVLSNNPQNRDNQGEIKQTTALRTILMELIDVTLPRRNTPEAVAVWADLENEPLVADPRMRNLPLPTLEYHLRENLTMLCEIADGSSRHSDKKGVREQRIREIYNHYTALDQQQGTDVHRSKFRSLLNAMAGETLNLPDYDVATALTALEYSVARRTVNAPTDVIHDLLGKVAETTRQRVRQARKNETPDADVHKMLARVSKSFGCKTILTWAFSDDLALIETLAQNSYISLQKLHFTGVDMAVVVRVSYLTLLGLDLVHLARSLGEQVRI</sequence>
<dbReference type="Proteomes" id="UP000029879">
    <property type="component" value="Unassembled WGS sequence"/>
</dbReference>
<accession>A0AB34P728</accession>
<organism evidence="1 2">
    <name type="scientific">Xanthomonas cannabis pv. phaseoli</name>
    <dbReference type="NCBI Taxonomy" id="1885902"/>
    <lineage>
        <taxon>Bacteria</taxon>
        <taxon>Pseudomonadati</taxon>
        <taxon>Pseudomonadota</taxon>
        <taxon>Gammaproteobacteria</taxon>
        <taxon>Lysobacterales</taxon>
        <taxon>Lysobacteraceae</taxon>
        <taxon>Xanthomonas</taxon>
    </lineage>
</organism>
<dbReference type="EMBL" id="JRQI01000048">
    <property type="protein sequence ID" value="KGK57304.1"/>
    <property type="molecule type" value="Genomic_DNA"/>
</dbReference>
<reference evidence="1 2" key="1">
    <citation type="submission" date="2014-10" db="EMBL/GenBank/DDBJ databases">
        <title>Genome sequence of a Xanthomonas strain that is pathogenic on beans.</title>
        <authorList>
            <person name="Aritua V."/>
            <person name="Sapp M."/>
            <person name="Harrison J."/>
            <person name="Smith J."/>
            <person name="Studholme D."/>
        </authorList>
    </citation>
    <scope>NUCLEOTIDE SEQUENCE [LARGE SCALE GENOMIC DNA]</scope>
    <source>
        <strain evidence="1 2">Nyagatare</strain>
    </source>
</reference>